<dbReference type="PANTHER" id="PTHR43734">
    <property type="entry name" value="PHYTOENE DESATURASE"/>
    <property type="match status" value="1"/>
</dbReference>
<name>A0ABU6Q0V9_9BACL</name>
<dbReference type="RefSeq" id="WP_328282195.1">
    <property type="nucleotide sequence ID" value="NZ_JARTLD010000079.1"/>
</dbReference>
<dbReference type="Pfam" id="PF01593">
    <property type="entry name" value="Amino_oxidase"/>
    <property type="match status" value="1"/>
</dbReference>
<sequence length="492" mass="54257">MKRVAVVGGGIGGLTAALLLQRKGAEVTLYERGPRLGGRIGFEAEGPYRIDQGPTIVLLPEMLHGILEEAGVDRDRLPLLACDPMYRIHFGSGRVLTKYAGRQEQAAEIEALFSGEGAGFERFMRDMDRLFLPGKAGLLERSFPRQRDFWKPGLMSLMAKMRAYRSMRAQIGRYFRNEELIDAYSLQSLYIGGTPFATPGIYSLLPYAEHEYGVWMLKGGYFMLPRMLGEELEQRGVDIRLNTEVKAIRIRNGKASGVETAGNGEETFDAVLYNGDFPSISGLLQSEAGLVQARSRLFKPSTGCLLIYLGVGRRWDQTLTHQFFLPENLHASLKETFGRRKVPADPSFYVFNPAALDETAAPPGESVLYFLVPVPSGSGIDWEQESPRLAAHVIRQAEQRGFPGLRSHIRWQKLRSPADAERDGLYGGGSFGIAPLLSQSGVFRPQAKPYPAIEGLYAAGASVHPGGGVPIVMQGAKMAADQLIKEMRIGWM</sequence>
<keyword evidence="3 5" id="KW-0560">Oxidoreductase</keyword>
<dbReference type="GO" id="GO:0016491">
    <property type="term" value="F:oxidoreductase activity"/>
    <property type="evidence" value="ECO:0007669"/>
    <property type="project" value="UniProtKB-KW"/>
</dbReference>
<dbReference type="InterPro" id="IPR014105">
    <property type="entry name" value="Carotenoid/retinoid_OxRdtase"/>
</dbReference>
<organism evidence="7 8">
    <name type="scientific">Paenibacillus chibensis</name>
    <dbReference type="NCBI Taxonomy" id="59846"/>
    <lineage>
        <taxon>Bacteria</taxon>
        <taxon>Bacillati</taxon>
        <taxon>Bacillota</taxon>
        <taxon>Bacilli</taxon>
        <taxon>Bacillales</taxon>
        <taxon>Paenibacillaceae</taxon>
        <taxon>Paenibacillus</taxon>
    </lineage>
</organism>
<protein>
    <submittedName>
        <fullName evidence="7">Phytoene desaturase family protein</fullName>
        <ecNumber evidence="7">1.-.-.-</ecNumber>
    </submittedName>
</protein>
<keyword evidence="8" id="KW-1185">Reference proteome</keyword>
<dbReference type="InterPro" id="IPR002937">
    <property type="entry name" value="Amino_oxidase"/>
</dbReference>
<feature type="domain" description="Amine oxidase" evidence="6">
    <location>
        <begin position="11"/>
        <end position="484"/>
    </location>
</feature>
<reference evidence="7 8" key="1">
    <citation type="submission" date="2023-03" db="EMBL/GenBank/DDBJ databases">
        <title>Bacillus Genome Sequencing.</title>
        <authorList>
            <person name="Dunlap C."/>
        </authorList>
    </citation>
    <scope>NUCLEOTIDE SEQUENCE [LARGE SCALE GENOMIC DNA]</scope>
    <source>
        <strain evidence="7 8">NRS-52</strain>
    </source>
</reference>
<comment type="pathway">
    <text evidence="1 5">Carotenoid biosynthesis.</text>
</comment>
<dbReference type="EMBL" id="JARTLD010000079">
    <property type="protein sequence ID" value="MED5020768.1"/>
    <property type="molecule type" value="Genomic_DNA"/>
</dbReference>
<keyword evidence="2 5" id="KW-0125">Carotenoid biosynthesis</keyword>
<evidence type="ECO:0000256" key="4">
    <source>
        <dbReference type="ARBA" id="ARBA00038322"/>
    </source>
</evidence>
<dbReference type="Proteomes" id="UP001343257">
    <property type="component" value="Unassembled WGS sequence"/>
</dbReference>
<dbReference type="EC" id="1.-.-.-" evidence="7"/>
<evidence type="ECO:0000256" key="2">
    <source>
        <dbReference type="ARBA" id="ARBA00022746"/>
    </source>
</evidence>
<comment type="caution">
    <text evidence="7">The sequence shown here is derived from an EMBL/GenBank/DDBJ whole genome shotgun (WGS) entry which is preliminary data.</text>
</comment>
<accession>A0ABU6Q0V9</accession>
<evidence type="ECO:0000256" key="3">
    <source>
        <dbReference type="ARBA" id="ARBA00023002"/>
    </source>
</evidence>
<evidence type="ECO:0000259" key="6">
    <source>
        <dbReference type="Pfam" id="PF01593"/>
    </source>
</evidence>
<dbReference type="PRINTS" id="PR00419">
    <property type="entry name" value="ADXRDTASE"/>
</dbReference>
<evidence type="ECO:0000256" key="1">
    <source>
        <dbReference type="ARBA" id="ARBA00004829"/>
    </source>
</evidence>
<dbReference type="NCBIfam" id="TIGR02734">
    <property type="entry name" value="crtI_fam"/>
    <property type="match status" value="1"/>
</dbReference>
<dbReference type="Gene3D" id="3.50.50.60">
    <property type="entry name" value="FAD/NAD(P)-binding domain"/>
    <property type="match status" value="2"/>
</dbReference>
<dbReference type="SUPFAM" id="SSF51905">
    <property type="entry name" value="FAD/NAD(P)-binding domain"/>
    <property type="match status" value="1"/>
</dbReference>
<proteinExistence type="inferred from homology"/>
<evidence type="ECO:0000313" key="8">
    <source>
        <dbReference type="Proteomes" id="UP001343257"/>
    </source>
</evidence>
<comment type="similarity">
    <text evidence="4">Belongs to the carotenoid/retinoid oxidoreductase family. CrtN subfamily.</text>
</comment>
<evidence type="ECO:0000256" key="5">
    <source>
        <dbReference type="RuleBase" id="RU362075"/>
    </source>
</evidence>
<dbReference type="InterPro" id="IPR036188">
    <property type="entry name" value="FAD/NAD-bd_sf"/>
</dbReference>
<gene>
    <name evidence="7" type="primary">crtI</name>
    <name evidence="7" type="ORF">P9847_26255</name>
</gene>
<evidence type="ECO:0000313" key="7">
    <source>
        <dbReference type="EMBL" id="MED5020768.1"/>
    </source>
</evidence>
<dbReference type="PANTHER" id="PTHR43734:SF1">
    <property type="entry name" value="PHYTOENE DESATURASE"/>
    <property type="match status" value="1"/>
</dbReference>